<comment type="catalytic activity">
    <reaction evidence="8 9">
        <text>O-phospho-L-threonyl-[protein] + H2O = L-threonyl-[protein] + phosphate</text>
        <dbReference type="Rhea" id="RHEA:47004"/>
        <dbReference type="Rhea" id="RHEA-COMP:11060"/>
        <dbReference type="Rhea" id="RHEA-COMP:11605"/>
        <dbReference type="ChEBI" id="CHEBI:15377"/>
        <dbReference type="ChEBI" id="CHEBI:30013"/>
        <dbReference type="ChEBI" id="CHEBI:43474"/>
        <dbReference type="ChEBI" id="CHEBI:61977"/>
        <dbReference type="EC" id="3.1.3.16"/>
    </reaction>
</comment>
<dbReference type="Gene3D" id="2.40.50.100">
    <property type="match status" value="1"/>
</dbReference>
<dbReference type="PANTHER" id="PTHR23081:SF36">
    <property type="entry name" value="RNA POLYMERASE II SUBUNIT A C-TERMINAL DOMAIN PHOSPHATASE"/>
    <property type="match status" value="1"/>
</dbReference>
<sequence>MAEKTVVISQQNTKPIKISKWKVREGFTISIGTVVFLYDFEKVDIKQQRKFKSPQAGTVCKLIAQEGAIIPPGEVLFELEACIHPTVMKDMCAECGADLRKDDLNSTASVPMIHTVPDLKVSEELAQKLGKADGERLLRDKKLVLLVDLDQTLIHTTNDIIPPNLKDVYHFQLYGPNSPWYHTRLRPGTHQFLNKVSPYFELHICTFGARNYAHRITAILDADERFFSNRVLSRDECFNPTSKTANLKALFPCGDHMVCIIDDREDVWSHATNLIHVKPYHFFKHTGDINAPPGLEKHEHDEKDGIDLSNITPKVDKENGNDEENLPNCDKTTVTEAFSQNEDSEKISENGESQKDSNVEETKEPPDEKTENKPEERTEERKNENAIDVIEVEDPDDYLLYLEDILIRIHKAFYEEYDKLDSGEVPDLKKVIPNVKGQVLKGCKMVFSGLVPTHIKLQHSRAYQVAKSLGADVKQDFEEDTTHLVAVRPGTAKVNAGRRRKNLKIVTPDWLWACAERWERIEEKIFPLNSKGSKNRHPPPHCSSPEHNPNYSIHDTPAQRKRSPSGRFMDTINPLMSFSTADIEDMGKEVEDTLDTESESEEDATKKAPLPIETFDKEDSSSSSGESLTAEMPRGHKRNIDKRNDEDEEELKESEDEFPSTKFRRGEQLDSDLDIGQDSNSEGSAEAPDEIDDGEWNMMGAALEREFLSN</sequence>
<feature type="compositionally biased region" description="Acidic residues" evidence="10">
    <location>
        <begin position="646"/>
        <end position="658"/>
    </location>
</feature>
<keyword evidence="14" id="KW-1185">Reference proteome</keyword>
<dbReference type="CDD" id="cd07521">
    <property type="entry name" value="HAD_FCP1-like"/>
    <property type="match status" value="1"/>
</dbReference>
<evidence type="ECO:0000256" key="10">
    <source>
        <dbReference type="SAM" id="MobiDB-lite"/>
    </source>
</evidence>
<protein>
    <recommendedName>
        <fullName evidence="6 9">RNA polymerase II subunit A C-terminal domain phosphatase</fullName>
        <ecNumber evidence="2 9">3.1.3.16</ecNumber>
    </recommendedName>
</protein>
<dbReference type="InterPro" id="IPR036420">
    <property type="entry name" value="BRCT_dom_sf"/>
</dbReference>
<evidence type="ECO:0000256" key="4">
    <source>
        <dbReference type="ARBA" id="ARBA00022912"/>
    </source>
</evidence>
<dbReference type="Gene3D" id="1.10.287.10">
    <property type="entry name" value="S15/NS1, RNA-binding"/>
    <property type="match status" value="1"/>
</dbReference>
<evidence type="ECO:0000256" key="8">
    <source>
        <dbReference type="ARBA" id="ARBA00048336"/>
    </source>
</evidence>
<dbReference type="Gene3D" id="3.40.50.10190">
    <property type="entry name" value="BRCT domain"/>
    <property type="match status" value="1"/>
</dbReference>
<organism evidence="13 14">
    <name type="scientific">Photinus pyralis</name>
    <name type="common">Common eastern firefly</name>
    <name type="synonym">Lampyris pyralis</name>
    <dbReference type="NCBI Taxonomy" id="7054"/>
    <lineage>
        <taxon>Eukaryota</taxon>
        <taxon>Metazoa</taxon>
        <taxon>Ecdysozoa</taxon>
        <taxon>Arthropoda</taxon>
        <taxon>Hexapoda</taxon>
        <taxon>Insecta</taxon>
        <taxon>Pterygota</taxon>
        <taxon>Neoptera</taxon>
        <taxon>Endopterygota</taxon>
        <taxon>Coleoptera</taxon>
        <taxon>Polyphaga</taxon>
        <taxon>Elateriformia</taxon>
        <taxon>Elateroidea</taxon>
        <taxon>Lampyridae</taxon>
        <taxon>Lampyrinae</taxon>
        <taxon>Photinus</taxon>
    </lineage>
</organism>
<dbReference type="FunCoup" id="A0A5N4B6H3">
    <property type="interactions" value="1085"/>
</dbReference>
<dbReference type="Pfam" id="PF00533">
    <property type="entry name" value="BRCT"/>
    <property type="match status" value="1"/>
</dbReference>
<dbReference type="Gene3D" id="3.40.50.1000">
    <property type="entry name" value="HAD superfamily/HAD-like"/>
    <property type="match status" value="1"/>
</dbReference>
<comment type="caution">
    <text evidence="13">The sequence shown here is derived from an EMBL/GenBank/DDBJ whole genome shotgun (WGS) entry which is preliminary data.</text>
</comment>
<feature type="region of interest" description="Disordered" evidence="10">
    <location>
        <begin position="291"/>
        <end position="387"/>
    </location>
</feature>
<proteinExistence type="predicted"/>
<dbReference type="Pfam" id="PF03031">
    <property type="entry name" value="NIF"/>
    <property type="match status" value="1"/>
</dbReference>
<feature type="compositionally biased region" description="Acidic residues" evidence="10">
    <location>
        <begin position="592"/>
        <end position="602"/>
    </location>
</feature>
<dbReference type="PROSITE" id="PS50969">
    <property type="entry name" value="FCP1"/>
    <property type="match status" value="1"/>
</dbReference>
<evidence type="ECO:0000256" key="9">
    <source>
        <dbReference type="RuleBase" id="RU366066"/>
    </source>
</evidence>
<dbReference type="SMART" id="SM00292">
    <property type="entry name" value="BRCT"/>
    <property type="match status" value="1"/>
</dbReference>
<dbReference type="InterPro" id="IPR058785">
    <property type="entry name" value="BSH_FCP1"/>
</dbReference>
<evidence type="ECO:0000256" key="5">
    <source>
        <dbReference type="ARBA" id="ARBA00023242"/>
    </source>
</evidence>
<dbReference type="CDD" id="cd17729">
    <property type="entry name" value="BRCT_CTDP1"/>
    <property type="match status" value="1"/>
</dbReference>
<dbReference type="EC" id="3.1.3.16" evidence="2 9"/>
<dbReference type="GO" id="GO:0008420">
    <property type="term" value="F:RNA polymerase II CTD heptapeptide repeat phosphatase activity"/>
    <property type="evidence" value="ECO:0007669"/>
    <property type="project" value="UniProtKB-UniRule"/>
</dbReference>
<feature type="compositionally biased region" description="Basic and acidic residues" evidence="10">
    <location>
        <begin position="343"/>
        <end position="385"/>
    </location>
</feature>
<comment type="catalytic activity">
    <reaction evidence="7 9">
        <text>O-phospho-L-seryl-[protein] + H2O = L-seryl-[protein] + phosphate</text>
        <dbReference type="Rhea" id="RHEA:20629"/>
        <dbReference type="Rhea" id="RHEA-COMP:9863"/>
        <dbReference type="Rhea" id="RHEA-COMP:11604"/>
        <dbReference type="ChEBI" id="CHEBI:15377"/>
        <dbReference type="ChEBI" id="CHEBI:29999"/>
        <dbReference type="ChEBI" id="CHEBI:43474"/>
        <dbReference type="ChEBI" id="CHEBI:83421"/>
        <dbReference type="EC" id="3.1.3.16"/>
    </reaction>
</comment>
<comment type="subcellular location">
    <subcellularLocation>
        <location evidence="1 9">Nucleus</location>
    </subcellularLocation>
</comment>
<feature type="domain" description="FCP1 homology" evidence="12">
    <location>
        <begin position="138"/>
        <end position="302"/>
    </location>
</feature>
<dbReference type="FunFam" id="3.40.50.10190:FF:000007">
    <property type="entry name" value="RNA polymerase II subunit A C-terminal domain phosphatase"/>
    <property type="match status" value="1"/>
</dbReference>
<dbReference type="PANTHER" id="PTHR23081">
    <property type="entry name" value="RNA POLYMERASE II CTD PHOSPHATASE"/>
    <property type="match status" value="1"/>
</dbReference>
<dbReference type="CDD" id="cd06849">
    <property type="entry name" value="lipoyl_domain"/>
    <property type="match status" value="1"/>
</dbReference>
<dbReference type="NCBIfam" id="TIGR02250">
    <property type="entry name" value="FCP1_euk"/>
    <property type="match status" value="1"/>
</dbReference>
<gene>
    <name evidence="13" type="ORF">PPYR_01930</name>
</gene>
<dbReference type="InParanoid" id="A0A5N4B6H3"/>
<feature type="compositionally biased region" description="Polar residues" evidence="10">
    <location>
        <begin position="330"/>
        <end position="341"/>
    </location>
</feature>
<evidence type="ECO:0000256" key="1">
    <source>
        <dbReference type="ARBA" id="ARBA00004123"/>
    </source>
</evidence>
<dbReference type="InterPro" id="IPR039189">
    <property type="entry name" value="Fcp1"/>
</dbReference>
<feature type="domain" description="BRCT" evidence="11">
    <location>
        <begin position="435"/>
        <end position="528"/>
    </location>
</feature>
<reference evidence="13 14" key="1">
    <citation type="journal article" date="2018" name="Elife">
        <title>Firefly genomes illuminate parallel origins of bioluminescence in beetles.</title>
        <authorList>
            <person name="Fallon T.R."/>
            <person name="Lower S.E."/>
            <person name="Chang C.H."/>
            <person name="Bessho-Uehara M."/>
            <person name="Martin G.J."/>
            <person name="Bewick A.J."/>
            <person name="Behringer M."/>
            <person name="Debat H.J."/>
            <person name="Wong I."/>
            <person name="Day J.C."/>
            <person name="Suvorov A."/>
            <person name="Silva C.J."/>
            <person name="Stanger-Hall K.F."/>
            <person name="Hall D.W."/>
            <person name="Schmitz R.J."/>
            <person name="Nelson D.R."/>
            <person name="Lewis S.M."/>
            <person name="Shigenobu S."/>
            <person name="Bybee S.M."/>
            <person name="Larracuente A.M."/>
            <person name="Oba Y."/>
            <person name="Weng J.K."/>
        </authorList>
    </citation>
    <scope>NUCLEOTIDE SEQUENCE [LARGE SCALE GENOMIC DNA]</scope>
    <source>
        <strain evidence="13">1611_PpyrPB1</strain>
        <tissue evidence="13">Whole body</tissue>
    </source>
</reference>
<keyword evidence="5 9" id="KW-0539">Nucleus</keyword>
<accession>A0A5N4B6H3</accession>
<feature type="region of interest" description="Disordered" evidence="10">
    <location>
        <begin position="529"/>
        <end position="572"/>
    </location>
</feature>
<evidence type="ECO:0000259" key="12">
    <source>
        <dbReference type="PROSITE" id="PS50969"/>
    </source>
</evidence>
<evidence type="ECO:0000259" key="11">
    <source>
        <dbReference type="PROSITE" id="PS50172"/>
    </source>
</evidence>
<dbReference type="InterPro" id="IPR023214">
    <property type="entry name" value="HAD_sf"/>
</dbReference>
<dbReference type="PROSITE" id="PS50172">
    <property type="entry name" value="BRCT"/>
    <property type="match status" value="1"/>
</dbReference>
<keyword evidence="3 9" id="KW-0378">Hydrolase</keyword>
<keyword evidence="4" id="KW-0904">Protein phosphatase</keyword>
<evidence type="ECO:0000256" key="7">
    <source>
        <dbReference type="ARBA" id="ARBA00047761"/>
    </source>
</evidence>
<evidence type="ECO:0000256" key="6">
    <source>
        <dbReference type="ARBA" id="ARBA00040602"/>
    </source>
</evidence>
<dbReference type="SUPFAM" id="SSF51230">
    <property type="entry name" value="Single hybrid motif"/>
    <property type="match status" value="1"/>
</dbReference>
<dbReference type="AlphaFoldDB" id="A0A5N4B6H3"/>
<dbReference type="GO" id="GO:0005634">
    <property type="term" value="C:nucleus"/>
    <property type="evidence" value="ECO:0007669"/>
    <property type="project" value="UniProtKB-SubCell"/>
</dbReference>
<dbReference type="SUPFAM" id="SSF52113">
    <property type="entry name" value="BRCT domain"/>
    <property type="match status" value="1"/>
</dbReference>
<dbReference type="SMART" id="SM00577">
    <property type="entry name" value="CPDc"/>
    <property type="match status" value="1"/>
</dbReference>
<dbReference type="InterPro" id="IPR036412">
    <property type="entry name" value="HAD-like_sf"/>
</dbReference>
<dbReference type="OrthoDB" id="10249888at2759"/>
<comment type="function">
    <text evidence="9">This promotes the activity of RNA polymerase II.</text>
</comment>
<evidence type="ECO:0000313" key="14">
    <source>
        <dbReference type="Proteomes" id="UP000327044"/>
    </source>
</evidence>
<dbReference type="Pfam" id="PF26077">
    <property type="entry name" value="BSH_Fcp1"/>
    <property type="match status" value="1"/>
</dbReference>
<evidence type="ECO:0000256" key="2">
    <source>
        <dbReference type="ARBA" id="ARBA00013081"/>
    </source>
</evidence>
<evidence type="ECO:0000313" key="13">
    <source>
        <dbReference type="EMBL" id="KAB0804960.1"/>
    </source>
</evidence>
<dbReference type="FunFam" id="3.40.50.1000:FF:000040">
    <property type="entry name" value="RNA polymerase II subunit A C-terminal domain phosphatase"/>
    <property type="match status" value="1"/>
</dbReference>
<dbReference type="Proteomes" id="UP000327044">
    <property type="component" value="Unassembled WGS sequence"/>
</dbReference>
<dbReference type="EMBL" id="VVIM01000001">
    <property type="protein sequence ID" value="KAB0804960.1"/>
    <property type="molecule type" value="Genomic_DNA"/>
</dbReference>
<dbReference type="InterPro" id="IPR011053">
    <property type="entry name" value="Single_hybrid_motif"/>
</dbReference>
<dbReference type="InterPro" id="IPR011947">
    <property type="entry name" value="FCP1_euk"/>
</dbReference>
<dbReference type="InterPro" id="IPR001357">
    <property type="entry name" value="BRCT_dom"/>
</dbReference>
<evidence type="ECO:0000256" key="3">
    <source>
        <dbReference type="ARBA" id="ARBA00022801"/>
    </source>
</evidence>
<name>A0A5N4B6H3_PHOPY</name>
<dbReference type="InterPro" id="IPR004274">
    <property type="entry name" value="FCP1_dom"/>
</dbReference>
<feature type="region of interest" description="Disordered" evidence="10">
    <location>
        <begin position="590"/>
        <end position="696"/>
    </location>
</feature>
<feature type="compositionally biased region" description="Basic and acidic residues" evidence="10">
    <location>
        <begin position="295"/>
        <end position="306"/>
    </location>
</feature>
<dbReference type="SUPFAM" id="SSF56784">
    <property type="entry name" value="HAD-like"/>
    <property type="match status" value="1"/>
</dbReference>